<comment type="caution">
    <text evidence="1">The sequence shown here is derived from an EMBL/GenBank/DDBJ whole genome shotgun (WGS) entry which is preliminary data.</text>
</comment>
<sequence>MAHARNSSAKDKNPDFVQLRRTKQESNDAWVLRAIQKLDLDPKAWSFIALFGAIDILAFRLRVAQSHLRNDLLPSYWSESAFINVAPRSAAKTTAIHVPLFQPEQAAFATKRNGVVEQPLSHFADATHWENICVIALPVPQQTIRDSIERFKHSRSPVDSLEHILRWLAYAWGADRTPNPIHEGIGMPGATMLEAVYNTAQFDVTPGLESRAACPEYLWIMAKYWYPYYQQLGTQQAPRGFFHIQHTYDIKETR</sequence>
<evidence type="ECO:0000313" key="1">
    <source>
        <dbReference type="EMBL" id="RON50536.1"/>
    </source>
</evidence>
<organism evidence="1 2">
    <name type="scientific">Pseudomonas frederiksbergensis</name>
    <dbReference type="NCBI Taxonomy" id="104087"/>
    <lineage>
        <taxon>Bacteria</taxon>
        <taxon>Pseudomonadati</taxon>
        <taxon>Pseudomonadota</taxon>
        <taxon>Gammaproteobacteria</taxon>
        <taxon>Pseudomonadales</taxon>
        <taxon>Pseudomonadaceae</taxon>
        <taxon>Pseudomonas</taxon>
    </lineage>
</organism>
<accession>A0A423KDT9</accession>
<protein>
    <submittedName>
        <fullName evidence="1">Uncharacterized protein</fullName>
    </submittedName>
</protein>
<dbReference type="AlphaFoldDB" id="A0A423KDT9"/>
<dbReference type="RefSeq" id="WP_123508652.1">
    <property type="nucleotide sequence ID" value="NZ_MOBQ01000006.1"/>
</dbReference>
<proteinExistence type="predicted"/>
<reference evidence="1 2" key="1">
    <citation type="submission" date="2016-10" db="EMBL/GenBank/DDBJ databases">
        <title>Comparative genome analysis of multiple Pseudomonas spp. focuses on biocontrol and plant growth promoting traits.</title>
        <authorList>
            <person name="Tao X.-Y."/>
            <person name="Taylor C.G."/>
        </authorList>
    </citation>
    <scope>NUCLEOTIDE SEQUENCE [LARGE SCALE GENOMIC DNA]</scope>
    <source>
        <strain evidence="1 2">37A10</strain>
    </source>
</reference>
<name>A0A423KDT9_9PSED</name>
<dbReference type="Proteomes" id="UP000285349">
    <property type="component" value="Unassembled WGS sequence"/>
</dbReference>
<gene>
    <name evidence="1" type="ORF">BK666_05250</name>
</gene>
<evidence type="ECO:0000313" key="2">
    <source>
        <dbReference type="Proteomes" id="UP000285349"/>
    </source>
</evidence>
<dbReference type="EMBL" id="MOBQ01000006">
    <property type="protein sequence ID" value="RON50536.1"/>
    <property type="molecule type" value="Genomic_DNA"/>
</dbReference>
<dbReference type="OrthoDB" id="8481213at2"/>